<evidence type="ECO:0000313" key="4">
    <source>
        <dbReference type="Proteomes" id="UP001458880"/>
    </source>
</evidence>
<evidence type="ECO:0000313" key="2">
    <source>
        <dbReference type="EMBL" id="KAK9703521.1"/>
    </source>
</evidence>
<dbReference type="Proteomes" id="UP001458880">
    <property type="component" value="Unassembled WGS sequence"/>
</dbReference>
<dbReference type="EMBL" id="JASPKY010000022">
    <property type="protein sequence ID" value="KAK9752222.1"/>
    <property type="molecule type" value="Genomic_DNA"/>
</dbReference>
<reference evidence="2" key="1">
    <citation type="submission" date="2023-05" db="EMBL/GenBank/DDBJ databases">
        <authorList>
            <person name="Nardi F."/>
            <person name="Carapelli A."/>
            <person name="Cucini C."/>
        </authorList>
    </citation>
    <scope>NUCLEOTIDE SEQUENCE</scope>
    <source>
        <strain evidence="2">DMR45628</strain>
        <tissue evidence="2">Testes</tissue>
    </source>
</reference>
<name>A0AAW1JI47_POPJA</name>
<dbReference type="AlphaFoldDB" id="A0AAW1JI47"/>
<accession>A0AAW1JI47</accession>
<proteinExistence type="predicted"/>
<protein>
    <submittedName>
        <fullName evidence="2">Uncharacterized protein</fullName>
    </submittedName>
</protein>
<keyword evidence="4" id="KW-1185">Reference proteome</keyword>
<organism evidence="2 4">
    <name type="scientific">Popillia japonica</name>
    <name type="common">Japanese beetle</name>
    <dbReference type="NCBI Taxonomy" id="7064"/>
    <lineage>
        <taxon>Eukaryota</taxon>
        <taxon>Metazoa</taxon>
        <taxon>Ecdysozoa</taxon>
        <taxon>Arthropoda</taxon>
        <taxon>Hexapoda</taxon>
        <taxon>Insecta</taxon>
        <taxon>Pterygota</taxon>
        <taxon>Neoptera</taxon>
        <taxon>Endopterygota</taxon>
        <taxon>Coleoptera</taxon>
        <taxon>Polyphaga</taxon>
        <taxon>Scarabaeiformia</taxon>
        <taxon>Scarabaeidae</taxon>
        <taxon>Rutelinae</taxon>
        <taxon>Popillia</taxon>
    </lineage>
</organism>
<dbReference type="EMBL" id="JASPKY010000368">
    <property type="protein sequence ID" value="KAK9703521.1"/>
    <property type="molecule type" value="Genomic_DNA"/>
</dbReference>
<feature type="region of interest" description="Disordered" evidence="1">
    <location>
        <begin position="15"/>
        <end position="36"/>
    </location>
</feature>
<feature type="compositionally biased region" description="Low complexity" evidence="1">
    <location>
        <begin position="22"/>
        <end position="31"/>
    </location>
</feature>
<reference evidence="2 4" key="2">
    <citation type="journal article" date="2024" name="BMC Genomics">
        <title>De novo assembly and annotation of Popillia japonica's genome with initial clues to its potential as an invasive pest.</title>
        <authorList>
            <person name="Cucini C."/>
            <person name="Boschi S."/>
            <person name="Funari R."/>
            <person name="Cardaioli E."/>
            <person name="Iannotti N."/>
            <person name="Marturano G."/>
            <person name="Paoli F."/>
            <person name="Bruttini M."/>
            <person name="Carapelli A."/>
            <person name="Frati F."/>
            <person name="Nardi F."/>
        </authorList>
    </citation>
    <scope>NUCLEOTIDE SEQUENCE [LARGE SCALE GENOMIC DNA]</scope>
    <source>
        <strain evidence="2">DMR45628</strain>
    </source>
</reference>
<comment type="caution">
    <text evidence="2">The sequence shown here is derived from an EMBL/GenBank/DDBJ whole genome shotgun (WGS) entry which is preliminary data.</text>
</comment>
<evidence type="ECO:0000313" key="3">
    <source>
        <dbReference type="EMBL" id="KAK9752222.1"/>
    </source>
</evidence>
<sequence>MKQTFVKKVTKTLFSRERKVDSGSSSQSDTDMSLHDDSLDDISFEIEDSNQEEEEKIVTGSYALIKVHAKKSFRLFVAKILEIIEEGFKVQFCKKSKTTMKSSETVEENTISCSDVVKRLSQPILGKSGRFQGMLTFRNNFDEYENIIG</sequence>
<gene>
    <name evidence="2" type="ORF">QE152_g29298</name>
    <name evidence="3" type="ORF">QE152_g4377</name>
</gene>
<evidence type="ECO:0000256" key="1">
    <source>
        <dbReference type="SAM" id="MobiDB-lite"/>
    </source>
</evidence>